<organism evidence="1 2">
    <name type="scientific">Sinorhizobium psoraleae</name>
    <dbReference type="NCBI Taxonomy" id="520838"/>
    <lineage>
        <taxon>Bacteria</taxon>
        <taxon>Pseudomonadati</taxon>
        <taxon>Pseudomonadota</taxon>
        <taxon>Alphaproteobacteria</taxon>
        <taxon>Hyphomicrobiales</taxon>
        <taxon>Rhizobiaceae</taxon>
        <taxon>Sinorhizobium/Ensifer group</taxon>
        <taxon>Sinorhizobium</taxon>
    </lineage>
</organism>
<comment type="caution">
    <text evidence="1">The sequence shown here is derived from an EMBL/GenBank/DDBJ whole genome shotgun (WGS) entry which is preliminary data.</text>
</comment>
<gene>
    <name evidence="1" type="ORF">O3W52_20600</name>
</gene>
<accession>A0ABT4KKL8</accession>
<dbReference type="RefSeq" id="WP_269282711.1">
    <property type="nucleotide sequence ID" value="NZ_JAPVOI010000004.1"/>
</dbReference>
<sequence>MHMDDPQRIQAAVDADDMGSIPNFIFLSHHPRDKHTSPCASVYQAFIGNDRIADLAGYCNVDQDADAFKKALEKELRDVEHPHFLFNGFQSLLLPGSIVALSTALAKAIPITIYWHETAWNLRFLAEREAQNFRRSRELLQVLRVMNWVPTSQCLHSVATMFGFPLDSFRIVYEVVDLKSFSVNAHAEPKPDTVPLVIAGAGVPDERKGIDIFSYIANTVPKLVKRPVEFRWYSATTTREKI</sequence>
<evidence type="ECO:0000313" key="2">
    <source>
        <dbReference type="Proteomes" id="UP001079430"/>
    </source>
</evidence>
<reference evidence="1" key="1">
    <citation type="submission" date="2022-10" db="EMBL/GenBank/DDBJ databases">
        <title>Whole genome sequencing of three plant growth promoting bacteria isolated from Vachellia tortilis subsp. raddiana in Morocco.</title>
        <authorList>
            <person name="Hnini M."/>
            <person name="Zouagui R."/>
            <person name="Zouagui H."/>
            <person name="Chemao Elfihri M.-W."/>
            <person name="Ibrahimi A."/>
            <person name="Sbabou L."/>
            <person name="Aurag J."/>
        </authorList>
    </citation>
    <scope>NUCLEOTIDE SEQUENCE</scope>
    <source>
        <strain evidence="1">LMR678</strain>
    </source>
</reference>
<dbReference type="SUPFAM" id="SSF53756">
    <property type="entry name" value="UDP-Glycosyltransferase/glycogen phosphorylase"/>
    <property type="match status" value="1"/>
</dbReference>
<proteinExistence type="predicted"/>
<keyword evidence="2" id="KW-1185">Reference proteome</keyword>
<evidence type="ECO:0000313" key="1">
    <source>
        <dbReference type="EMBL" id="MCZ4092379.1"/>
    </source>
</evidence>
<dbReference type="EMBL" id="JAPVOI010000004">
    <property type="protein sequence ID" value="MCZ4092379.1"/>
    <property type="molecule type" value="Genomic_DNA"/>
</dbReference>
<dbReference type="Proteomes" id="UP001079430">
    <property type="component" value="Unassembled WGS sequence"/>
</dbReference>
<protein>
    <submittedName>
        <fullName evidence="1">Uncharacterized protein</fullName>
    </submittedName>
</protein>
<name>A0ABT4KKL8_9HYPH</name>